<sequence length="53" mass="6204">MRGIAYSLLLVLRQSWSKQFAPIICGLEVWKFSYESDVANKKKFMKQLRHGNS</sequence>
<dbReference type="AlphaFoldDB" id="A0A9I9E7W5"/>
<protein>
    <submittedName>
        <fullName evidence="1">Uncharacterized protein</fullName>
    </submittedName>
</protein>
<dbReference type="EnsemblPlants" id="MELO3C030030.2.1">
    <property type="protein sequence ID" value="MELO3C030030.2.1"/>
    <property type="gene ID" value="MELO3C030030.2"/>
</dbReference>
<proteinExistence type="predicted"/>
<evidence type="ECO:0000313" key="1">
    <source>
        <dbReference type="EnsemblPlants" id="MELO3C030030.2.1"/>
    </source>
</evidence>
<dbReference type="Gramene" id="MELO3C030030.2.1">
    <property type="protein sequence ID" value="MELO3C030030.2.1"/>
    <property type="gene ID" value="MELO3C030030.2"/>
</dbReference>
<name>A0A9I9E7W5_CUCME</name>
<reference evidence="1" key="1">
    <citation type="submission" date="2023-03" db="UniProtKB">
        <authorList>
            <consortium name="EnsemblPlants"/>
        </authorList>
    </citation>
    <scope>IDENTIFICATION</scope>
</reference>
<organism evidence="1">
    <name type="scientific">Cucumis melo</name>
    <name type="common">Muskmelon</name>
    <dbReference type="NCBI Taxonomy" id="3656"/>
    <lineage>
        <taxon>Eukaryota</taxon>
        <taxon>Viridiplantae</taxon>
        <taxon>Streptophyta</taxon>
        <taxon>Embryophyta</taxon>
        <taxon>Tracheophyta</taxon>
        <taxon>Spermatophyta</taxon>
        <taxon>Magnoliopsida</taxon>
        <taxon>eudicotyledons</taxon>
        <taxon>Gunneridae</taxon>
        <taxon>Pentapetalae</taxon>
        <taxon>rosids</taxon>
        <taxon>fabids</taxon>
        <taxon>Cucurbitales</taxon>
        <taxon>Cucurbitaceae</taxon>
        <taxon>Benincaseae</taxon>
        <taxon>Cucumis</taxon>
    </lineage>
</organism>
<accession>A0A9I9E7W5</accession>